<dbReference type="Proteomes" id="UP000677054">
    <property type="component" value="Unassembled WGS sequence"/>
</dbReference>
<feature type="domain" description="Aminoglycoside phosphotransferase" evidence="10">
    <location>
        <begin position="76"/>
        <end position="223"/>
    </location>
</feature>
<evidence type="ECO:0000313" key="12">
    <source>
        <dbReference type="Proteomes" id="UP000677054"/>
    </source>
</evidence>
<reference evidence="11" key="1">
    <citation type="submission" date="2020-11" db="EMBL/GenBank/DDBJ databases">
        <authorList>
            <person name="Tran Van P."/>
        </authorList>
    </citation>
    <scope>NUCLEOTIDE SEQUENCE</scope>
</reference>
<evidence type="ECO:0000313" key="11">
    <source>
        <dbReference type="EMBL" id="CAD7251245.1"/>
    </source>
</evidence>
<dbReference type="EMBL" id="CAJPEV010003392">
    <property type="protein sequence ID" value="CAG0899650.1"/>
    <property type="molecule type" value="Genomic_DNA"/>
</dbReference>
<dbReference type="SUPFAM" id="SSF56112">
    <property type="entry name" value="Protein kinase-like (PK-like)"/>
    <property type="match status" value="1"/>
</dbReference>
<comment type="subcellular location">
    <subcellularLocation>
        <location evidence="1">Cytoplasm</location>
    </subcellularLocation>
</comment>
<dbReference type="AlphaFoldDB" id="A0A7R9ABW5"/>
<organism evidence="11">
    <name type="scientific">Darwinula stevensoni</name>
    <dbReference type="NCBI Taxonomy" id="69355"/>
    <lineage>
        <taxon>Eukaryota</taxon>
        <taxon>Metazoa</taxon>
        <taxon>Ecdysozoa</taxon>
        <taxon>Arthropoda</taxon>
        <taxon>Crustacea</taxon>
        <taxon>Oligostraca</taxon>
        <taxon>Ostracoda</taxon>
        <taxon>Podocopa</taxon>
        <taxon>Podocopida</taxon>
        <taxon>Darwinulocopina</taxon>
        <taxon>Darwinuloidea</taxon>
        <taxon>Darwinulidae</taxon>
        <taxon>Darwinula</taxon>
    </lineage>
</organism>
<evidence type="ECO:0000256" key="1">
    <source>
        <dbReference type="ARBA" id="ARBA00004496"/>
    </source>
</evidence>
<dbReference type="InterPro" id="IPR002575">
    <property type="entry name" value="Aminoglycoside_PTrfase"/>
</dbReference>
<comment type="similarity">
    <text evidence="2">Belongs to the aminoglycoside phosphotransferase family.</text>
</comment>
<dbReference type="GO" id="GO:0047992">
    <property type="term" value="F:hydroxylysine kinase activity"/>
    <property type="evidence" value="ECO:0007669"/>
    <property type="project" value="UniProtKB-EC"/>
</dbReference>
<evidence type="ECO:0000256" key="9">
    <source>
        <dbReference type="ARBA" id="ARBA00040505"/>
    </source>
</evidence>
<evidence type="ECO:0000256" key="8">
    <source>
        <dbReference type="ARBA" id="ARBA00038873"/>
    </source>
</evidence>
<name>A0A7R9ABW5_9CRUS</name>
<evidence type="ECO:0000256" key="3">
    <source>
        <dbReference type="ARBA" id="ARBA00022490"/>
    </source>
</evidence>
<accession>A0A7R9ABW5</accession>
<comment type="catalytic activity">
    <reaction evidence="6">
        <text>(5R)-5-hydroxy-L-lysine + GTP = (5R)-5-phosphooxy-L-lysine + GDP + H(+)</text>
        <dbReference type="Rhea" id="RHEA:19049"/>
        <dbReference type="ChEBI" id="CHEBI:15378"/>
        <dbReference type="ChEBI" id="CHEBI:37565"/>
        <dbReference type="ChEBI" id="CHEBI:57882"/>
        <dbReference type="ChEBI" id="CHEBI:58189"/>
        <dbReference type="ChEBI" id="CHEBI:58357"/>
        <dbReference type="EC" id="2.7.1.81"/>
    </reaction>
</comment>
<evidence type="ECO:0000256" key="4">
    <source>
        <dbReference type="ARBA" id="ARBA00022679"/>
    </source>
</evidence>
<dbReference type="OrthoDB" id="9973935at2759"/>
<keyword evidence="4" id="KW-0808">Transferase</keyword>
<dbReference type="PANTHER" id="PTHR21064:SF1">
    <property type="entry name" value="HYDROXYLYSINE KINASE"/>
    <property type="match status" value="1"/>
</dbReference>
<dbReference type="GO" id="GO:0005737">
    <property type="term" value="C:cytoplasm"/>
    <property type="evidence" value="ECO:0007669"/>
    <property type="project" value="UniProtKB-SubCell"/>
</dbReference>
<dbReference type="InterPro" id="IPR050249">
    <property type="entry name" value="Pseudomonas-type_ThrB"/>
</dbReference>
<evidence type="ECO:0000259" key="10">
    <source>
        <dbReference type="Pfam" id="PF01636"/>
    </source>
</evidence>
<keyword evidence="3" id="KW-0963">Cytoplasm</keyword>
<evidence type="ECO:0000256" key="7">
    <source>
        <dbReference type="ARBA" id="ARBA00037368"/>
    </source>
</evidence>
<dbReference type="EMBL" id="LR902909">
    <property type="protein sequence ID" value="CAD7251245.1"/>
    <property type="molecule type" value="Genomic_DNA"/>
</dbReference>
<dbReference type="Pfam" id="PF01636">
    <property type="entry name" value="APH"/>
    <property type="match status" value="1"/>
</dbReference>
<gene>
    <name evidence="11" type="ORF">DSTB1V02_LOCUS11012</name>
</gene>
<keyword evidence="12" id="KW-1185">Reference proteome</keyword>
<proteinExistence type="inferred from homology"/>
<evidence type="ECO:0000256" key="2">
    <source>
        <dbReference type="ARBA" id="ARBA00006219"/>
    </source>
</evidence>
<comment type="function">
    <text evidence="7">Catalyzes the GTP-dependent phosphorylation of 5-hydroxy-L-lysine.</text>
</comment>
<keyword evidence="5" id="KW-0418">Kinase</keyword>
<dbReference type="InterPro" id="IPR011009">
    <property type="entry name" value="Kinase-like_dom_sf"/>
</dbReference>
<protein>
    <recommendedName>
        <fullName evidence="9">Hydroxylysine kinase</fullName>
        <ecNumber evidence="8">2.7.1.81</ecNumber>
    </recommendedName>
</protein>
<dbReference type="EC" id="2.7.1.81" evidence="8"/>
<evidence type="ECO:0000256" key="6">
    <source>
        <dbReference type="ARBA" id="ARBA00036820"/>
    </source>
</evidence>
<dbReference type="Gene3D" id="3.90.1200.10">
    <property type="match status" value="1"/>
</dbReference>
<sequence>MSFPDVLQVLNSLQSQSSRFASAQNSLYFHLLDRGINTSRPMPDKDGRFLCPIRCDGTQWSLVDENEDGNGQSEGKQYMVRLFTYVPGTIFYDVPNTPAMFYEAGEFLASLQIAMEDFSNPVFQIRRSLWSLECLDVIERYMFVLKEDWQVETVRDVLNAFEKGKPEMMQLEQGMIHGDFNDQNILLRKGEDGEYHVDAILDLGDAQHSVYLFDLAVAITYIMIECKCMDPLETGGHVLAGYARKKMMIPQEQWRLLRLCIAAEHGWEILRRFWNESSSDQLEQIWKKVLKSYEEHQILSGSS</sequence>
<evidence type="ECO:0000256" key="5">
    <source>
        <dbReference type="ARBA" id="ARBA00022777"/>
    </source>
</evidence>
<dbReference type="PANTHER" id="PTHR21064">
    <property type="entry name" value="AMINOGLYCOSIDE PHOSPHOTRANSFERASE DOMAIN-CONTAINING PROTEIN-RELATED"/>
    <property type="match status" value="1"/>
</dbReference>